<comment type="subcellular location">
    <subcellularLocation>
        <location evidence="1">Nucleus</location>
    </subcellularLocation>
</comment>
<feature type="domain" description="Chromatin assembly factor 1 p150 subunit acidic region" evidence="8">
    <location>
        <begin position="133"/>
        <end position="262"/>
    </location>
</feature>
<evidence type="ECO:0000256" key="4">
    <source>
        <dbReference type="ARBA" id="ARBA00023186"/>
    </source>
</evidence>
<dbReference type="Proteomes" id="UP000031516">
    <property type="component" value="Unassembled WGS sequence"/>
</dbReference>
<dbReference type="Pfam" id="PF11600">
    <property type="entry name" value="CAF1A_acidic"/>
    <property type="match status" value="1"/>
</dbReference>
<dbReference type="PANTHER" id="PTHR15272">
    <property type="entry name" value="CHROMATIN ASSEMBLY FACTOR 1 SUBUNIT A CAF-1 SUBUNIT A"/>
    <property type="match status" value="1"/>
</dbReference>
<dbReference type="InterPro" id="IPR048800">
    <property type="entry name" value="Cac1-like_C"/>
</dbReference>
<dbReference type="Pfam" id="PF12253">
    <property type="entry name" value="CAF1A_dimeriz"/>
    <property type="match status" value="1"/>
</dbReference>
<feature type="domain" description="Chromatin assembly factor 1 subunit A dimerization" evidence="9">
    <location>
        <begin position="340"/>
        <end position="414"/>
    </location>
</feature>
<dbReference type="GO" id="GO:0006281">
    <property type="term" value="P:DNA repair"/>
    <property type="evidence" value="ECO:0007669"/>
    <property type="project" value="UniProtKB-KW"/>
</dbReference>
<accession>A0A0A8L5E7</accession>
<dbReference type="GO" id="GO:0033186">
    <property type="term" value="C:CAF-1 complex"/>
    <property type="evidence" value="ECO:0007669"/>
    <property type="project" value="TreeGrafter"/>
</dbReference>
<evidence type="ECO:0000256" key="6">
    <source>
        <dbReference type="ARBA" id="ARBA00023242"/>
    </source>
</evidence>
<keyword evidence="3" id="KW-0227">DNA damage</keyword>
<protein>
    <submittedName>
        <fullName evidence="11">WGS project CCBQ000000000 data, contig 00098</fullName>
    </submittedName>
</protein>
<dbReference type="Pfam" id="PF21796">
    <property type="entry name" value="Cac1_C"/>
    <property type="match status" value="1"/>
</dbReference>
<proteinExistence type="predicted"/>
<dbReference type="InterPro" id="IPR021644">
    <property type="entry name" value="CAF-1_p150_acidic"/>
</dbReference>
<organism evidence="11 12">
    <name type="scientific">Kluyveromyces dobzhanskii CBS 2104</name>
    <dbReference type="NCBI Taxonomy" id="1427455"/>
    <lineage>
        <taxon>Eukaryota</taxon>
        <taxon>Fungi</taxon>
        <taxon>Dikarya</taxon>
        <taxon>Ascomycota</taxon>
        <taxon>Saccharomycotina</taxon>
        <taxon>Saccharomycetes</taxon>
        <taxon>Saccharomycetales</taxon>
        <taxon>Saccharomycetaceae</taxon>
        <taxon>Kluyveromyces</taxon>
    </lineage>
</organism>
<evidence type="ECO:0000256" key="2">
    <source>
        <dbReference type="ARBA" id="ARBA00022705"/>
    </source>
</evidence>
<evidence type="ECO:0000313" key="12">
    <source>
        <dbReference type="Proteomes" id="UP000031516"/>
    </source>
</evidence>
<keyword evidence="6" id="KW-0539">Nucleus</keyword>
<feature type="region of interest" description="Disordered" evidence="7">
    <location>
        <begin position="389"/>
        <end position="428"/>
    </location>
</feature>
<dbReference type="InterPro" id="IPR022043">
    <property type="entry name" value="CAF1A_DD"/>
</dbReference>
<keyword evidence="12" id="KW-1185">Reference proteome</keyword>
<evidence type="ECO:0000256" key="7">
    <source>
        <dbReference type="SAM" id="MobiDB-lite"/>
    </source>
</evidence>
<dbReference type="AlphaFoldDB" id="A0A0A8L5E7"/>
<name>A0A0A8L5E7_9SACH</name>
<evidence type="ECO:0000259" key="8">
    <source>
        <dbReference type="Pfam" id="PF11600"/>
    </source>
</evidence>
<dbReference type="GO" id="GO:0006260">
    <property type="term" value="P:DNA replication"/>
    <property type="evidence" value="ECO:0007669"/>
    <property type="project" value="UniProtKB-KW"/>
</dbReference>
<evidence type="ECO:0000313" key="11">
    <source>
        <dbReference type="EMBL" id="CDO93484.1"/>
    </source>
</evidence>
<evidence type="ECO:0000256" key="1">
    <source>
        <dbReference type="ARBA" id="ARBA00004123"/>
    </source>
</evidence>
<gene>
    <name evidence="11" type="ORF">KLDO_g1781</name>
</gene>
<evidence type="ECO:0000256" key="5">
    <source>
        <dbReference type="ARBA" id="ARBA00023204"/>
    </source>
</evidence>
<dbReference type="GO" id="GO:0005634">
    <property type="term" value="C:nucleus"/>
    <property type="evidence" value="ECO:0007669"/>
    <property type="project" value="UniProtKB-SubCell"/>
</dbReference>
<keyword evidence="5" id="KW-0234">DNA repair</keyword>
<dbReference type="GO" id="GO:0006334">
    <property type="term" value="P:nucleosome assembly"/>
    <property type="evidence" value="ECO:0007669"/>
    <property type="project" value="TreeGrafter"/>
</dbReference>
<feature type="compositionally biased region" description="Acidic residues" evidence="7">
    <location>
        <begin position="389"/>
        <end position="421"/>
    </location>
</feature>
<reference evidence="11 12" key="1">
    <citation type="submission" date="2014-03" db="EMBL/GenBank/DDBJ databases">
        <title>The genome of Kluyveromyces dobzhanskii.</title>
        <authorList>
            <person name="Nystedt B."/>
            <person name="Astrom S."/>
        </authorList>
    </citation>
    <scope>NUCLEOTIDE SEQUENCE [LARGE SCALE GENOMIC DNA]</scope>
    <source>
        <strain evidence="11 12">CBS 2104</strain>
    </source>
</reference>
<evidence type="ECO:0000259" key="10">
    <source>
        <dbReference type="Pfam" id="PF21796"/>
    </source>
</evidence>
<evidence type="ECO:0000256" key="3">
    <source>
        <dbReference type="ARBA" id="ARBA00022763"/>
    </source>
</evidence>
<dbReference type="OrthoDB" id="79480at2759"/>
<feature type="region of interest" description="Disordered" evidence="7">
    <location>
        <begin position="1"/>
        <end position="243"/>
    </location>
</feature>
<feature type="domain" description="Chromatin assembly factor 1 subunit Cac1-like C-terminal" evidence="10">
    <location>
        <begin position="520"/>
        <end position="571"/>
    </location>
</feature>
<keyword evidence="2" id="KW-0235">DNA replication</keyword>
<dbReference type="EMBL" id="CCBQ010000025">
    <property type="protein sequence ID" value="CDO93484.1"/>
    <property type="molecule type" value="Genomic_DNA"/>
</dbReference>
<comment type="caution">
    <text evidence="11">The sequence shown here is derived from an EMBL/GenBank/DDBJ whole genome shotgun (WGS) entry which is preliminary data.</text>
</comment>
<sequence length="605" mass="70242">MTEAELPVSNGRKQGILSFFRNPGKPSPPASANDGDSNTAVTIDLDNESLNQSDSSDAEREEEAEEVGGVEVDNSQKSATLTEEEDQEETEKADGVEVDDDAASMRAKKKVERELRRAKEKEAKLKRKEEERLEREKNKLIEKQKRDKQKQERELKKQQEKEEREQKRLQEKEERERKKQQEKEERERKRIEEKEMKEQERLKKEEKRSKKEEEIRKKEEAKEKSQSRIGNFFRKATVSSSEQSATSDFEKYFLPFYVKSDVVMANDWKLDPPKLKENVSRIDELMKSEDTSSNFEWLNSFKCQHGYEIKLTAVEVLQIMTSKKKTDEELSDLLSKVPQKFIKFYENVRPPYVGTYSKKLTLQRNNPFSTEGTGFDYGYDSDLDWVNEEEEEGGVDDLENDDEEDEEDQDEEDEGDNEMDGFLDKDDSENISRKKFVGPLIPTIKLRNDLHKHDDESKHYFALVSVECLFQDLTSPVDPLKAPTKRAYVEEVNSSKSNSTSTSPIKKAKNLISNPKHVLAMLEQVHDCTFSLSTVTEIVQKHLPQYKKDTIKNSIKEYAAKSTKGDRRWQVKDANIWEDLKKSPPLEPAVTDIPQVNEEHTLNEV</sequence>
<dbReference type="PANTHER" id="PTHR15272:SF0">
    <property type="entry name" value="CHROMATIN ASSEMBLY FACTOR 1 SUBUNIT A"/>
    <property type="match status" value="1"/>
</dbReference>
<feature type="compositionally biased region" description="Acidic residues" evidence="7">
    <location>
        <begin position="59"/>
        <end position="68"/>
    </location>
</feature>
<keyword evidence="4" id="KW-0143">Chaperone</keyword>
<evidence type="ECO:0000259" key="9">
    <source>
        <dbReference type="Pfam" id="PF12253"/>
    </source>
</evidence>
<feature type="compositionally biased region" description="Basic and acidic residues" evidence="7">
    <location>
        <begin position="111"/>
        <end position="226"/>
    </location>
</feature>